<keyword evidence="3" id="KW-0472">Membrane</keyword>
<dbReference type="InterPro" id="IPR023214">
    <property type="entry name" value="HAD_sf"/>
</dbReference>
<reference evidence="4 5" key="1">
    <citation type="submission" date="2020-04" db="EMBL/GenBank/DDBJ databases">
        <title>Sequencing and Assembly of C. fimi.</title>
        <authorList>
            <person name="Ramsey A.R."/>
        </authorList>
    </citation>
    <scope>NUCLEOTIDE SEQUENCE [LARGE SCALE GENOMIC DNA]</scope>
    <source>
        <strain evidence="4 5">SB</strain>
    </source>
</reference>
<keyword evidence="3" id="KW-0812">Transmembrane</keyword>
<dbReference type="GO" id="GO:0016020">
    <property type="term" value="C:membrane"/>
    <property type="evidence" value="ECO:0007669"/>
    <property type="project" value="TreeGrafter"/>
</dbReference>
<evidence type="ECO:0000313" key="4">
    <source>
        <dbReference type="EMBL" id="NMR19998.1"/>
    </source>
</evidence>
<dbReference type="GO" id="GO:0000166">
    <property type="term" value="F:nucleotide binding"/>
    <property type="evidence" value="ECO:0007669"/>
    <property type="project" value="InterPro"/>
</dbReference>
<dbReference type="SUPFAM" id="SSF81665">
    <property type="entry name" value="Calcium ATPase, transmembrane domain M"/>
    <property type="match status" value="1"/>
</dbReference>
<feature type="transmembrane region" description="Helical" evidence="3">
    <location>
        <begin position="237"/>
        <end position="259"/>
    </location>
</feature>
<dbReference type="InterPro" id="IPR023299">
    <property type="entry name" value="ATPase_P-typ_cyto_dom_N"/>
</dbReference>
<keyword evidence="4" id="KW-0378">Hydrolase</keyword>
<comment type="caution">
    <text evidence="4">The sequence shown here is derived from an EMBL/GenBank/DDBJ whole genome shotgun (WGS) entry which is preliminary data.</text>
</comment>
<evidence type="ECO:0000256" key="3">
    <source>
        <dbReference type="SAM" id="Phobius"/>
    </source>
</evidence>
<sequence length="526" mass="53812">MNQQATARRPPPEQGANATVNLAPGSPHAEAALLSDDGDASVPTDARGTDLLRRLRVSAVLTVPVLLLSTIPALQLPGRQWVVTALALPVATWAAWPFHRAAARAARHGAATTDTLVSTGIIAATGWSLWALPELSLEVAAVLTTVLLAGRYAEHRSRRRAGDALRTLLDLEGSGAVDASLLTGEPVPVDVAPGSDVQRLVDRVSTVLVPIVLVLAVATPVAWLVSGAGAQPAFTAAVAVLIIACPRALALAAPIALLVGTGRGAQLGVLVKGPHVLGQTRQVDTVVLDTTGTVTAGRMRVDDVLAVEGTTPEEVLAVAGAVEGLSEHPIARAIVAAAAERLPGSTEGGGEEIRVGGDGVVVGSAQVLDFHDEAGSGVSGVVRTAHSGLGLGRRVLVGRPAWLRAEGTTVETGLAARGAAAEAQGGTAVMVAWNGVARGVVVLRDPVEATDLTLVRGDLRSAGQAIRLSRATLRVIRQNLFWASAYNVAAIPLAALGLVDPMIAGAATAFSSFLVVANSLRLRRFA</sequence>
<dbReference type="GO" id="GO:0055070">
    <property type="term" value="P:copper ion homeostasis"/>
    <property type="evidence" value="ECO:0007669"/>
    <property type="project" value="TreeGrafter"/>
</dbReference>
<feature type="transmembrane region" description="Helical" evidence="3">
    <location>
        <begin position="81"/>
        <end position="98"/>
    </location>
</feature>
<gene>
    <name evidence="4" type="ORF">HIR71_07135</name>
</gene>
<keyword evidence="3" id="KW-1133">Transmembrane helix</keyword>
<name>A0A7Y0QHA9_CELFI</name>
<feature type="transmembrane region" description="Helical" evidence="3">
    <location>
        <begin position="57"/>
        <end position="75"/>
    </location>
</feature>
<feature type="region of interest" description="Disordered" evidence="2">
    <location>
        <begin position="1"/>
        <end position="24"/>
    </location>
</feature>
<dbReference type="GO" id="GO:0005507">
    <property type="term" value="F:copper ion binding"/>
    <property type="evidence" value="ECO:0007669"/>
    <property type="project" value="TreeGrafter"/>
</dbReference>
<keyword evidence="5" id="KW-1185">Reference proteome</keyword>
<proteinExistence type="predicted"/>
<dbReference type="GO" id="GO:0016787">
    <property type="term" value="F:hydrolase activity"/>
    <property type="evidence" value="ECO:0007669"/>
    <property type="project" value="UniProtKB-KW"/>
</dbReference>
<accession>A0A7Y0QHA9</accession>
<protein>
    <submittedName>
        <fullName evidence="4">HAD family hydrolase</fullName>
    </submittedName>
</protein>
<feature type="transmembrane region" description="Helical" evidence="3">
    <location>
        <begin position="479"/>
        <end position="496"/>
    </location>
</feature>
<feature type="transmembrane region" description="Helical" evidence="3">
    <location>
        <begin position="207"/>
        <end position="225"/>
    </location>
</feature>
<organism evidence="4 5">
    <name type="scientific">Cellulomonas fimi</name>
    <dbReference type="NCBI Taxonomy" id="1708"/>
    <lineage>
        <taxon>Bacteria</taxon>
        <taxon>Bacillati</taxon>
        <taxon>Actinomycetota</taxon>
        <taxon>Actinomycetes</taxon>
        <taxon>Micrococcales</taxon>
        <taxon>Cellulomonadaceae</taxon>
        <taxon>Cellulomonas</taxon>
    </lineage>
</organism>
<evidence type="ECO:0000256" key="2">
    <source>
        <dbReference type="SAM" id="MobiDB-lite"/>
    </source>
</evidence>
<dbReference type="SUPFAM" id="SSF81660">
    <property type="entry name" value="Metal cation-transporting ATPase, ATP-binding domain N"/>
    <property type="match status" value="1"/>
</dbReference>
<dbReference type="AlphaFoldDB" id="A0A7Y0QHA9"/>
<keyword evidence="1" id="KW-1278">Translocase</keyword>
<dbReference type="Pfam" id="PF00702">
    <property type="entry name" value="Hydrolase"/>
    <property type="match status" value="1"/>
</dbReference>
<dbReference type="Gene3D" id="3.40.50.1000">
    <property type="entry name" value="HAD superfamily/HAD-like"/>
    <property type="match status" value="1"/>
</dbReference>
<dbReference type="EMBL" id="JABCJJ010000008">
    <property type="protein sequence ID" value="NMR19998.1"/>
    <property type="molecule type" value="Genomic_DNA"/>
</dbReference>
<dbReference type="GO" id="GO:0043682">
    <property type="term" value="F:P-type divalent copper transporter activity"/>
    <property type="evidence" value="ECO:0007669"/>
    <property type="project" value="TreeGrafter"/>
</dbReference>
<evidence type="ECO:0000256" key="1">
    <source>
        <dbReference type="ARBA" id="ARBA00022967"/>
    </source>
</evidence>
<dbReference type="PANTHER" id="PTHR43520">
    <property type="entry name" value="ATP7, ISOFORM B"/>
    <property type="match status" value="1"/>
</dbReference>
<dbReference type="Gene3D" id="3.40.1110.10">
    <property type="entry name" value="Calcium-transporting ATPase, cytoplasmic domain N"/>
    <property type="match status" value="1"/>
</dbReference>
<evidence type="ECO:0000313" key="5">
    <source>
        <dbReference type="Proteomes" id="UP000562124"/>
    </source>
</evidence>
<dbReference type="PANTHER" id="PTHR43520:SF8">
    <property type="entry name" value="P-TYPE CU(+) TRANSPORTER"/>
    <property type="match status" value="1"/>
</dbReference>
<dbReference type="InterPro" id="IPR023298">
    <property type="entry name" value="ATPase_P-typ_TM_dom_sf"/>
</dbReference>
<dbReference type="Proteomes" id="UP000562124">
    <property type="component" value="Unassembled WGS sequence"/>
</dbReference>
<feature type="transmembrane region" description="Helical" evidence="3">
    <location>
        <begin position="502"/>
        <end position="520"/>
    </location>
</feature>